<sequence length="84" mass="9446">MNPIAPFDALFTAIPILVFIAVVVGVTLLIWVIYTVVWMGVRRGLEEYYGPGEYRGFTPPATRESADSAPPARERRHRSGRLTR</sequence>
<name>A0ABY5FWX7_9MICO</name>
<feature type="compositionally biased region" description="Basic residues" evidence="1">
    <location>
        <begin position="74"/>
        <end position="84"/>
    </location>
</feature>
<organism evidence="3 4">
    <name type="scientific">Microcella humidisoli</name>
    <dbReference type="NCBI Taxonomy" id="2963406"/>
    <lineage>
        <taxon>Bacteria</taxon>
        <taxon>Bacillati</taxon>
        <taxon>Actinomycetota</taxon>
        <taxon>Actinomycetes</taxon>
        <taxon>Micrococcales</taxon>
        <taxon>Microbacteriaceae</taxon>
        <taxon>Microcella</taxon>
    </lineage>
</organism>
<dbReference type="RefSeq" id="WP_255159921.1">
    <property type="nucleotide sequence ID" value="NZ_CP101497.1"/>
</dbReference>
<dbReference type="Proteomes" id="UP001060039">
    <property type="component" value="Chromosome"/>
</dbReference>
<dbReference type="EMBL" id="CP101497">
    <property type="protein sequence ID" value="UTT62789.1"/>
    <property type="molecule type" value="Genomic_DNA"/>
</dbReference>
<accession>A0ABY5FWX7</accession>
<keyword evidence="4" id="KW-1185">Reference proteome</keyword>
<reference evidence="3" key="1">
    <citation type="submission" date="2022-07" db="EMBL/GenBank/DDBJ databases">
        <title>Taxonomic analysis of Microcella humidisoli nov. sp., isolated from riverside soil.</title>
        <authorList>
            <person name="Molina K.M."/>
            <person name="Kim S.B."/>
        </authorList>
    </citation>
    <scope>NUCLEOTIDE SEQUENCE</scope>
    <source>
        <strain evidence="3">MMS21-STM10</strain>
    </source>
</reference>
<evidence type="ECO:0000313" key="4">
    <source>
        <dbReference type="Proteomes" id="UP001060039"/>
    </source>
</evidence>
<protein>
    <submittedName>
        <fullName evidence="3">Uncharacterized protein</fullName>
    </submittedName>
</protein>
<keyword evidence="2" id="KW-1133">Transmembrane helix</keyword>
<evidence type="ECO:0000313" key="3">
    <source>
        <dbReference type="EMBL" id="UTT62789.1"/>
    </source>
</evidence>
<feature type="region of interest" description="Disordered" evidence="1">
    <location>
        <begin position="55"/>
        <end position="84"/>
    </location>
</feature>
<evidence type="ECO:0000256" key="1">
    <source>
        <dbReference type="SAM" id="MobiDB-lite"/>
    </source>
</evidence>
<feature type="transmembrane region" description="Helical" evidence="2">
    <location>
        <begin position="12"/>
        <end position="37"/>
    </location>
</feature>
<gene>
    <name evidence="3" type="ORF">NNL39_01340</name>
</gene>
<proteinExistence type="predicted"/>
<keyword evidence="2" id="KW-0472">Membrane</keyword>
<keyword evidence="2" id="KW-0812">Transmembrane</keyword>
<evidence type="ECO:0000256" key="2">
    <source>
        <dbReference type="SAM" id="Phobius"/>
    </source>
</evidence>